<keyword evidence="3" id="KW-1185">Reference proteome</keyword>
<evidence type="ECO:0000256" key="1">
    <source>
        <dbReference type="SAM" id="MobiDB-lite"/>
    </source>
</evidence>
<dbReference type="AlphaFoldDB" id="A0AB34GIF4"/>
<reference evidence="2 3" key="1">
    <citation type="submission" date="2022-11" db="EMBL/GenBank/DDBJ databases">
        <title>Whole genome sequence of Eschrichtius robustus ER-17-0199.</title>
        <authorList>
            <person name="Bruniche-Olsen A."/>
            <person name="Black A.N."/>
            <person name="Fields C.J."/>
            <person name="Walden K."/>
            <person name="Dewoody J.A."/>
        </authorList>
    </citation>
    <scope>NUCLEOTIDE SEQUENCE [LARGE SCALE GENOMIC DNA]</scope>
    <source>
        <strain evidence="2">ER-17-0199</strain>
        <tissue evidence="2">Blubber</tissue>
    </source>
</reference>
<name>A0AB34GIF4_ESCRO</name>
<organism evidence="2 3">
    <name type="scientific">Eschrichtius robustus</name>
    <name type="common">California gray whale</name>
    <name type="synonym">Eschrichtius gibbosus</name>
    <dbReference type="NCBI Taxonomy" id="9764"/>
    <lineage>
        <taxon>Eukaryota</taxon>
        <taxon>Metazoa</taxon>
        <taxon>Chordata</taxon>
        <taxon>Craniata</taxon>
        <taxon>Vertebrata</taxon>
        <taxon>Euteleostomi</taxon>
        <taxon>Mammalia</taxon>
        <taxon>Eutheria</taxon>
        <taxon>Laurasiatheria</taxon>
        <taxon>Artiodactyla</taxon>
        <taxon>Whippomorpha</taxon>
        <taxon>Cetacea</taxon>
        <taxon>Mysticeti</taxon>
        <taxon>Eschrichtiidae</taxon>
        <taxon>Eschrichtius</taxon>
    </lineage>
</organism>
<sequence>MAAAAVSSAKRSLRAELKRRLRALSAEERLRQSRLLAQKVGERDDSHRNAGAGRLQACGSAQARTSDARTSARRAHVR</sequence>
<evidence type="ECO:0000313" key="2">
    <source>
        <dbReference type="EMBL" id="KAJ8778275.1"/>
    </source>
</evidence>
<evidence type="ECO:0008006" key="4">
    <source>
        <dbReference type="Google" id="ProtNLM"/>
    </source>
</evidence>
<evidence type="ECO:0000313" key="3">
    <source>
        <dbReference type="Proteomes" id="UP001159641"/>
    </source>
</evidence>
<comment type="caution">
    <text evidence="2">The sequence shown here is derived from an EMBL/GenBank/DDBJ whole genome shotgun (WGS) entry which is preliminary data.</text>
</comment>
<accession>A0AB34GIF4</accession>
<gene>
    <name evidence="2" type="ORF">J1605_013774</name>
</gene>
<protein>
    <recommendedName>
        <fullName evidence="4">5-formyltetrahydrofolate cyclo-ligase</fullName>
    </recommendedName>
</protein>
<feature type="region of interest" description="Disordered" evidence="1">
    <location>
        <begin position="35"/>
        <end position="78"/>
    </location>
</feature>
<feature type="compositionally biased region" description="Low complexity" evidence="1">
    <location>
        <begin position="60"/>
        <end position="69"/>
    </location>
</feature>
<dbReference type="Proteomes" id="UP001159641">
    <property type="component" value="Unassembled WGS sequence"/>
</dbReference>
<dbReference type="EMBL" id="JAIQCJ010002247">
    <property type="protein sequence ID" value="KAJ8778275.1"/>
    <property type="molecule type" value="Genomic_DNA"/>
</dbReference>
<proteinExistence type="predicted"/>